<dbReference type="Proteomes" id="UP000267251">
    <property type="component" value="Unassembled WGS sequence"/>
</dbReference>
<dbReference type="AlphaFoldDB" id="A0A4V1IXP4"/>
<feature type="region of interest" description="Disordered" evidence="1">
    <location>
        <begin position="1"/>
        <end position="110"/>
    </location>
</feature>
<organism evidence="2 3">
    <name type="scientific">Piptocephalis cylindrospora</name>
    <dbReference type="NCBI Taxonomy" id="1907219"/>
    <lineage>
        <taxon>Eukaryota</taxon>
        <taxon>Fungi</taxon>
        <taxon>Fungi incertae sedis</taxon>
        <taxon>Zoopagomycota</taxon>
        <taxon>Zoopagomycotina</taxon>
        <taxon>Zoopagomycetes</taxon>
        <taxon>Zoopagales</taxon>
        <taxon>Piptocephalidaceae</taxon>
        <taxon>Piptocephalis</taxon>
    </lineage>
</organism>
<evidence type="ECO:0000256" key="1">
    <source>
        <dbReference type="SAM" id="MobiDB-lite"/>
    </source>
</evidence>
<evidence type="ECO:0000313" key="3">
    <source>
        <dbReference type="Proteomes" id="UP000267251"/>
    </source>
</evidence>
<protein>
    <submittedName>
        <fullName evidence="2">Uncharacterized protein</fullName>
    </submittedName>
</protein>
<gene>
    <name evidence="2" type="ORF">BJ684DRAFT_17668</name>
</gene>
<reference evidence="3" key="1">
    <citation type="journal article" date="2018" name="Nat. Microbiol.">
        <title>Leveraging single-cell genomics to expand the fungal tree of life.</title>
        <authorList>
            <person name="Ahrendt S.R."/>
            <person name="Quandt C.A."/>
            <person name="Ciobanu D."/>
            <person name="Clum A."/>
            <person name="Salamov A."/>
            <person name="Andreopoulos B."/>
            <person name="Cheng J.F."/>
            <person name="Woyke T."/>
            <person name="Pelin A."/>
            <person name="Henrissat B."/>
            <person name="Reynolds N.K."/>
            <person name="Benny G.L."/>
            <person name="Smith M.E."/>
            <person name="James T.Y."/>
            <person name="Grigoriev I.V."/>
        </authorList>
    </citation>
    <scope>NUCLEOTIDE SEQUENCE [LARGE SCALE GENOMIC DNA]</scope>
</reference>
<dbReference type="EMBL" id="KZ988665">
    <property type="protein sequence ID" value="RKP11769.1"/>
    <property type="molecule type" value="Genomic_DNA"/>
</dbReference>
<sequence>MSYARIHPYQENVMETSKGKPYSIHLSPTSVSVSTSPKYPSSASLSSFSTSPPSSISSASPVLDDTSSGYSDLDEDTAEDDDEDSRDEDEKKELGTDPRMTINPQGKAPSGVQEVMRPIYPPHHPLLSPNPPQYRRTGTYLHGRERGSTMVPQSSPSPELLGTLHHLRLRNQFLSHQHARLVTDLAHVKYTVQALRTLVQQKEIMVDKLRSEAATAWDRVRDMESQCSVLLSPNEEHGDPEEESTGVIEEEEEEGDDDDESLSIPLPMESVHLVDHDGPSKPIVDISESTPSASRDSILDSLVPQCPRQPTFDSITSDMLPIDQHSGASRDSPRLPGKSHSNKGSWGKRTMRKVAKVAKAFSW</sequence>
<feature type="compositionally biased region" description="Acidic residues" evidence="1">
    <location>
        <begin position="72"/>
        <end position="87"/>
    </location>
</feature>
<name>A0A4V1IXP4_9FUNG</name>
<dbReference type="OrthoDB" id="2422919at2759"/>
<feature type="region of interest" description="Disordered" evidence="1">
    <location>
        <begin position="230"/>
        <end position="352"/>
    </location>
</feature>
<keyword evidence="3" id="KW-1185">Reference proteome</keyword>
<accession>A0A4V1IXP4</accession>
<feature type="compositionally biased region" description="Acidic residues" evidence="1">
    <location>
        <begin position="238"/>
        <end position="261"/>
    </location>
</feature>
<evidence type="ECO:0000313" key="2">
    <source>
        <dbReference type="EMBL" id="RKP11769.1"/>
    </source>
</evidence>
<feature type="compositionally biased region" description="Low complexity" evidence="1">
    <location>
        <begin position="26"/>
        <end position="63"/>
    </location>
</feature>
<proteinExistence type="predicted"/>